<dbReference type="Proteomes" id="UP000567179">
    <property type="component" value="Unassembled WGS sequence"/>
</dbReference>
<evidence type="ECO:0000313" key="1">
    <source>
        <dbReference type="EMBL" id="KAF5327088.1"/>
    </source>
</evidence>
<evidence type="ECO:0000313" key="2">
    <source>
        <dbReference type="Proteomes" id="UP000567179"/>
    </source>
</evidence>
<sequence>MSLWLTRTRLAHNAYLFIPVERGPHILKPLVTPLYSHIMEFNNALRDNITYCDTTQTSTGPWPKRNLVVEPTCTIIDSDISSELHCYPSKKRRLTVSYASYSTYSRQNPCRKRGLSLLTRPGQPSSFEAASPPAHTPTLAALNSMTQKACILDLPIELLSQILISGASSDWLYCLDYGLFRAFRDAHPHLRRSALIELMRLYPQILDYELTASGGSGPSTPTQENAQSPTWKSHLQEAIMNPMSRSTWNLTRYDPIHPAYFFNAAPTPLPIKDNNST</sequence>
<dbReference type="AlphaFoldDB" id="A0A8H5F8H2"/>
<dbReference type="EMBL" id="JAACJJ010000014">
    <property type="protein sequence ID" value="KAF5327088.1"/>
    <property type="molecule type" value="Genomic_DNA"/>
</dbReference>
<proteinExistence type="predicted"/>
<organism evidence="1 2">
    <name type="scientific">Psilocybe cf. subviscida</name>
    <dbReference type="NCBI Taxonomy" id="2480587"/>
    <lineage>
        <taxon>Eukaryota</taxon>
        <taxon>Fungi</taxon>
        <taxon>Dikarya</taxon>
        <taxon>Basidiomycota</taxon>
        <taxon>Agaricomycotina</taxon>
        <taxon>Agaricomycetes</taxon>
        <taxon>Agaricomycetidae</taxon>
        <taxon>Agaricales</taxon>
        <taxon>Agaricineae</taxon>
        <taxon>Strophariaceae</taxon>
        <taxon>Psilocybe</taxon>
    </lineage>
</organism>
<accession>A0A8H5F8H2</accession>
<protein>
    <submittedName>
        <fullName evidence="1">Uncharacterized protein</fullName>
    </submittedName>
</protein>
<comment type="caution">
    <text evidence="1">The sequence shown here is derived from an EMBL/GenBank/DDBJ whole genome shotgun (WGS) entry which is preliminary data.</text>
</comment>
<reference evidence="1 2" key="1">
    <citation type="journal article" date="2020" name="ISME J.">
        <title>Uncovering the hidden diversity of litter-decomposition mechanisms in mushroom-forming fungi.</title>
        <authorList>
            <person name="Floudas D."/>
            <person name="Bentzer J."/>
            <person name="Ahren D."/>
            <person name="Johansson T."/>
            <person name="Persson P."/>
            <person name="Tunlid A."/>
        </authorList>
    </citation>
    <scope>NUCLEOTIDE SEQUENCE [LARGE SCALE GENOMIC DNA]</scope>
    <source>
        <strain evidence="1 2">CBS 101986</strain>
    </source>
</reference>
<name>A0A8H5F8H2_9AGAR</name>
<keyword evidence="2" id="KW-1185">Reference proteome</keyword>
<gene>
    <name evidence="1" type="ORF">D9619_005026</name>
</gene>